<sequence length="669" mass="75617">MVRGKHARHSLADADQLVSVEEYRQLNLGRSVQMEREARPLELQGLNFEGRTIHDVIHSRGWDPITVQSGTISLPVVRAFYDSYDVMVRDVTVTFSAQRIAEFLGLPRPEGPAIPELEDLAPLEPFDLFLALHRERGECAGSAAHTYNIDPRKRTTESTFERARLMVRLVRGVPMDLPGYMFKLAREAADSVDKDSLPFGLLITVCCPTYPGEDRQKLRGVIDANTLARSRAAIRQGLCPIPGALPCFGAEPPAWATRAVGQTTGAVRCDPGDVRGPAGAAGCDLHHSDCTDRTAHCYGVGGRLRPGGFPQCTGERGEVKRRREKVERDEIRRFVALDAWKSVARSCEWLRGWFESVPGLFSMASTRSRTRRIEATAPHVCSEGPPTTARWLRASLQDDFGLNYDRLEDGKSEINRRNRSKLTVYHTTGTKSFARKRHELLGAVQIDEVGPADLYAASHKHKNGEWICDAARMNFVVMTRHLRCSLVILVFVRSHVPFDVVNWSKVSDEVKSYVMNKVLMTSTFNLDYDRPEDRNIVISTMNTAYKTYQNKMHQYYALFPTKEEALEHPYLEHEKGRMALICELFSTEEFQEKMEALQLQHESEGRSFTEVEIFTEVLGTKVGFVRGLGHSVRKVGLSSSVSSIDLARRLEEARMEIEEMRARRKNMMR</sequence>
<name>A0A6A1USJ0_9ROSI</name>
<gene>
    <name evidence="1" type="ORF">CJ030_MR8G019420</name>
</gene>
<protein>
    <submittedName>
        <fullName evidence="1">Uncharacterized protein</fullName>
    </submittedName>
</protein>
<dbReference type="InterPro" id="IPR004252">
    <property type="entry name" value="Probable_transposase_24"/>
</dbReference>
<accession>A0A6A1USJ0</accession>
<comment type="caution">
    <text evidence="1">The sequence shown here is derived from an EMBL/GenBank/DDBJ whole genome shotgun (WGS) entry which is preliminary data.</text>
</comment>
<dbReference type="EMBL" id="RXIC02000026">
    <property type="protein sequence ID" value="KAB1203282.1"/>
    <property type="molecule type" value="Genomic_DNA"/>
</dbReference>
<dbReference type="AlphaFoldDB" id="A0A6A1USJ0"/>
<dbReference type="Proteomes" id="UP000516437">
    <property type="component" value="Chromosome 8"/>
</dbReference>
<proteinExistence type="predicted"/>
<dbReference type="OrthoDB" id="1531130at2759"/>
<organism evidence="1 2">
    <name type="scientific">Morella rubra</name>
    <name type="common">Chinese bayberry</name>
    <dbReference type="NCBI Taxonomy" id="262757"/>
    <lineage>
        <taxon>Eukaryota</taxon>
        <taxon>Viridiplantae</taxon>
        <taxon>Streptophyta</taxon>
        <taxon>Embryophyta</taxon>
        <taxon>Tracheophyta</taxon>
        <taxon>Spermatophyta</taxon>
        <taxon>Magnoliopsida</taxon>
        <taxon>eudicotyledons</taxon>
        <taxon>Gunneridae</taxon>
        <taxon>Pentapetalae</taxon>
        <taxon>rosids</taxon>
        <taxon>fabids</taxon>
        <taxon>Fagales</taxon>
        <taxon>Myricaceae</taxon>
        <taxon>Morella</taxon>
    </lineage>
</organism>
<dbReference type="PANTHER" id="PTHR33499:SF11">
    <property type="entry name" value="NO APICAL MERISTEM-ASSOCIATED C-TERMINAL DOMAIN-CONTAINING PROTEIN"/>
    <property type="match status" value="1"/>
</dbReference>
<dbReference type="Pfam" id="PF03004">
    <property type="entry name" value="Transposase_24"/>
    <property type="match status" value="1"/>
</dbReference>
<dbReference type="PANTHER" id="PTHR33499">
    <property type="entry name" value="OS12G0282400 PROTEIN-RELATED"/>
    <property type="match status" value="1"/>
</dbReference>
<evidence type="ECO:0000313" key="1">
    <source>
        <dbReference type="EMBL" id="KAB1203282.1"/>
    </source>
</evidence>
<keyword evidence="2" id="KW-1185">Reference proteome</keyword>
<evidence type="ECO:0000313" key="2">
    <source>
        <dbReference type="Proteomes" id="UP000516437"/>
    </source>
</evidence>
<reference evidence="1 2" key="1">
    <citation type="journal article" date="2019" name="Plant Biotechnol. J.">
        <title>The red bayberry genome and genetic basis of sex determination.</title>
        <authorList>
            <person name="Jia H.M."/>
            <person name="Jia H.J."/>
            <person name="Cai Q.L."/>
            <person name="Wang Y."/>
            <person name="Zhao H.B."/>
            <person name="Yang W.F."/>
            <person name="Wang G.Y."/>
            <person name="Li Y.H."/>
            <person name="Zhan D.L."/>
            <person name="Shen Y.T."/>
            <person name="Niu Q.F."/>
            <person name="Chang L."/>
            <person name="Qiu J."/>
            <person name="Zhao L."/>
            <person name="Xie H.B."/>
            <person name="Fu W.Y."/>
            <person name="Jin J."/>
            <person name="Li X.W."/>
            <person name="Jiao Y."/>
            <person name="Zhou C.C."/>
            <person name="Tu T."/>
            <person name="Chai C.Y."/>
            <person name="Gao J.L."/>
            <person name="Fan L.J."/>
            <person name="van de Weg E."/>
            <person name="Wang J.Y."/>
            <person name="Gao Z.S."/>
        </authorList>
    </citation>
    <scope>NUCLEOTIDE SEQUENCE [LARGE SCALE GENOMIC DNA]</scope>
    <source>
        <tissue evidence="1">Leaves</tissue>
    </source>
</reference>